<gene>
    <name evidence="1" type="ORF">SBAD_LOCUS2098</name>
</gene>
<accession>A0A183IEQ4</accession>
<evidence type="ECO:0000313" key="2">
    <source>
        <dbReference type="Proteomes" id="UP000270296"/>
    </source>
</evidence>
<sequence length="83" mass="9083">MPTRTAAHPFDRPATQTRCRKAIGSADLPPSTPVHLVAGGRRRRFSGRVQTLFPQPPFVLETTPYSVGAERGRFSSVIGVTHQ</sequence>
<organism evidence="3">
    <name type="scientific">Soboliphyme baturini</name>
    <dbReference type="NCBI Taxonomy" id="241478"/>
    <lineage>
        <taxon>Eukaryota</taxon>
        <taxon>Metazoa</taxon>
        <taxon>Ecdysozoa</taxon>
        <taxon>Nematoda</taxon>
        <taxon>Enoplea</taxon>
        <taxon>Dorylaimia</taxon>
        <taxon>Dioctophymatida</taxon>
        <taxon>Dioctophymatoidea</taxon>
        <taxon>Soboliphymatidae</taxon>
        <taxon>Soboliphyme</taxon>
    </lineage>
</organism>
<evidence type="ECO:0000313" key="1">
    <source>
        <dbReference type="EMBL" id="VDO96521.1"/>
    </source>
</evidence>
<proteinExistence type="predicted"/>
<keyword evidence="2" id="KW-1185">Reference proteome</keyword>
<dbReference type="AlphaFoldDB" id="A0A183IEQ4"/>
<reference evidence="3" key="1">
    <citation type="submission" date="2016-06" db="UniProtKB">
        <authorList>
            <consortium name="WormBaseParasite"/>
        </authorList>
    </citation>
    <scope>IDENTIFICATION</scope>
</reference>
<protein>
    <submittedName>
        <fullName evidence="1 3">Uncharacterized protein</fullName>
    </submittedName>
</protein>
<dbReference type="EMBL" id="UZAM01007085">
    <property type="protein sequence ID" value="VDO96521.1"/>
    <property type="molecule type" value="Genomic_DNA"/>
</dbReference>
<name>A0A183IEQ4_9BILA</name>
<dbReference type="WBParaSite" id="SBAD_0000220101-mRNA-1">
    <property type="protein sequence ID" value="SBAD_0000220101-mRNA-1"/>
    <property type="gene ID" value="SBAD_0000220101"/>
</dbReference>
<dbReference type="Proteomes" id="UP000270296">
    <property type="component" value="Unassembled WGS sequence"/>
</dbReference>
<reference evidence="1 2" key="2">
    <citation type="submission" date="2018-11" db="EMBL/GenBank/DDBJ databases">
        <authorList>
            <consortium name="Pathogen Informatics"/>
        </authorList>
    </citation>
    <scope>NUCLEOTIDE SEQUENCE [LARGE SCALE GENOMIC DNA]</scope>
</reference>
<evidence type="ECO:0000313" key="3">
    <source>
        <dbReference type="WBParaSite" id="SBAD_0000220101-mRNA-1"/>
    </source>
</evidence>